<accession>A0AAW2HM24</accession>
<sequence length="260" mass="29112">MVRALRKSVVQHYRIECPENFRMSSVPSKLMVYDEGEVGVKSVTTRKMVLMLLTEQRPCGMLRSSRSQLSDAADGSMVLREPPVLPITESGGCCEDLLISKTMDQRSWDREIFGTNLGHVPVSISYITFGSCRLTTVQQRISDPAEETGHGPVKPEVLSQRSIFGTVDREIFGHAPISITYIRTDIADWSEHYGRLCFSTTGLKVRDVRRVLPDVRSAIEARDEGQVSVKSVTTRKIVPCQAFRMLLTGQCPCRSLRSSK</sequence>
<comment type="caution">
    <text evidence="1">The sequence shown here is derived from an EMBL/GenBank/DDBJ whole genome shotgun (WGS) entry which is preliminary data.</text>
</comment>
<name>A0AAW2HM24_9NEOP</name>
<dbReference type="EMBL" id="JARGDH010000004">
    <property type="protein sequence ID" value="KAL0270864.1"/>
    <property type="molecule type" value="Genomic_DNA"/>
</dbReference>
<proteinExistence type="predicted"/>
<gene>
    <name evidence="1" type="ORF">PYX00_008137</name>
</gene>
<organism evidence="1">
    <name type="scientific">Menopon gallinae</name>
    <name type="common">poultry shaft louse</name>
    <dbReference type="NCBI Taxonomy" id="328185"/>
    <lineage>
        <taxon>Eukaryota</taxon>
        <taxon>Metazoa</taxon>
        <taxon>Ecdysozoa</taxon>
        <taxon>Arthropoda</taxon>
        <taxon>Hexapoda</taxon>
        <taxon>Insecta</taxon>
        <taxon>Pterygota</taxon>
        <taxon>Neoptera</taxon>
        <taxon>Paraneoptera</taxon>
        <taxon>Psocodea</taxon>
        <taxon>Troctomorpha</taxon>
        <taxon>Phthiraptera</taxon>
        <taxon>Amblycera</taxon>
        <taxon>Menoponidae</taxon>
        <taxon>Menopon</taxon>
    </lineage>
</organism>
<dbReference type="AlphaFoldDB" id="A0AAW2HM24"/>
<evidence type="ECO:0000313" key="1">
    <source>
        <dbReference type="EMBL" id="KAL0270864.1"/>
    </source>
</evidence>
<protein>
    <submittedName>
        <fullName evidence="1">Uncharacterized protein</fullName>
    </submittedName>
</protein>
<reference evidence="1" key="1">
    <citation type="journal article" date="2024" name="Gigascience">
        <title>Chromosome-level genome of the poultry shaft louse Menopon gallinae provides insight into the host-switching and adaptive evolution of parasitic lice.</title>
        <authorList>
            <person name="Xu Y."/>
            <person name="Ma L."/>
            <person name="Liu S."/>
            <person name="Liang Y."/>
            <person name="Liu Q."/>
            <person name="He Z."/>
            <person name="Tian L."/>
            <person name="Duan Y."/>
            <person name="Cai W."/>
            <person name="Li H."/>
            <person name="Song F."/>
        </authorList>
    </citation>
    <scope>NUCLEOTIDE SEQUENCE</scope>
    <source>
        <strain evidence="1">Cailab_2023a</strain>
    </source>
</reference>